<dbReference type="InterPro" id="IPR029478">
    <property type="entry name" value="TM1586_NiRdase"/>
</dbReference>
<protein>
    <submittedName>
        <fullName evidence="8">Nitroreductase</fullName>
    </submittedName>
</protein>
<gene>
    <name evidence="8" type="ORF">EII40_12670</name>
</gene>
<name>A0A3P1XIG6_TANFO</name>
<dbReference type="Pfam" id="PF14512">
    <property type="entry name" value="TM1586_NiRdase"/>
    <property type="match status" value="1"/>
</dbReference>
<dbReference type="CDD" id="cd20609">
    <property type="entry name" value="nitroreductase"/>
    <property type="match status" value="1"/>
</dbReference>
<dbReference type="SUPFAM" id="SSF55469">
    <property type="entry name" value="FMN-dependent nitroreductase-like"/>
    <property type="match status" value="1"/>
</dbReference>
<feature type="domain" description="Nitroreductase" evidence="6">
    <location>
        <begin position="60"/>
        <end position="148"/>
    </location>
</feature>
<comment type="cofactor">
    <cofactor evidence="1">
        <name>FMN</name>
        <dbReference type="ChEBI" id="CHEBI:58210"/>
    </cofactor>
</comment>
<evidence type="ECO:0000256" key="5">
    <source>
        <dbReference type="ARBA" id="ARBA00023002"/>
    </source>
</evidence>
<dbReference type="InterPro" id="IPR000415">
    <property type="entry name" value="Nitroreductase-like"/>
</dbReference>
<evidence type="ECO:0000313" key="8">
    <source>
        <dbReference type="EMBL" id="RRD57780.1"/>
    </source>
</evidence>
<evidence type="ECO:0000256" key="3">
    <source>
        <dbReference type="ARBA" id="ARBA00022630"/>
    </source>
</evidence>
<dbReference type="PANTHER" id="PTHR43673:SF2">
    <property type="entry name" value="NITROREDUCTASE"/>
    <property type="match status" value="1"/>
</dbReference>
<sequence>MNFLELAKKRCSVRSYTSQIVEDEKLHYLLECARLAPSAVNRQPWHFFVVKSEEKKHQLRQCYAKDWFAQAPLYIVICADDANAWVRQADGKNHADIDAAIAVEHLCLAAADLGLGTCWVCNFDVVKCSELLALPSHQRPVAILPVGYPDHTDVKRSVRKELSEMMTEV</sequence>
<dbReference type="InterPro" id="IPR029479">
    <property type="entry name" value="Nitroreductase"/>
</dbReference>
<keyword evidence="3" id="KW-0285">Flavoprotein</keyword>
<dbReference type="PANTHER" id="PTHR43673">
    <property type="entry name" value="NAD(P)H NITROREDUCTASE YDGI-RELATED"/>
    <property type="match status" value="1"/>
</dbReference>
<evidence type="ECO:0000256" key="1">
    <source>
        <dbReference type="ARBA" id="ARBA00001917"/>
    </source>
</evidence>
<dbReference type="Gene3D" id="3.40.109.10">
    <property type="entry name" value="NADH Oxidase"/>
    <property type="match status" value="1"/>
</dbReference>
<reference evidence="8 9" key="1">
    <citation type="submission" date="2018-11" db="EMBL/GenBank/DDBJ databases">
        <title>Genomes From Bacteria Associated with the Canine Oral Cavity: a Test Case for Automated Genome-Based Taxonomic Assignment.</title>
        <authorList>
            <person name="Coil D.A."/>
            <person name="Jospin G."/>
            <person name="Darling A.E."/>
            <person name="Wallis C."/>
            <person name="Davis I.J."/>
            <person name="Harris S."/>
            <person name="Eisen J.A."/>
            <person name="Holcombe L.J."/>
            <person name="O'Flynn C."/>
        </authorList>
    </citation>
    <scope>NUCLEOTIDE SEQUENCE [LARGE SCALE GENOMIC DNA]</scope>
    <source>
        <strain evidence="8 9">OH2617_COT-023</strain>
    </source>
</reference>
<keyword evidence="4" id="KW-0288">FMN</keyword>
<evidence type="ECO:0000256" key="4">
    <source>
        <dbReference type="ARBA" id="ARBA00022643"/>
    </source>
</evidence>
<evidence type="ECO:0000259" key="7">
    <source>
        <dbReference type="Pfam" id="PF14512"/>
    </source>
</evidence>
<feature type="domain" description="Putative nitroreductase TM1586" evidence="7">
    <location>
        <begin position="19"/>
        <end position="54"/>
    </location>
</feature>
<evidence type="ECO:0000256" key="2">
    <source>
        <dbReference type="ARBA" id="ARBA00007118"/>
    </source>
</evidence>
<comment type="similarity">
    <text evidence="2">Belongs to the nitroreductase family.</text>
</comment>
<dbReference type="GO" id="GO:0016491">
    <property type="term" value="F:oxidoreductase activity"/>
    <property type="evidence" value="ECO:0007669"/>
    <property type="project" value="UniProtKB-KW"/>
</dbReference>
<dbReference type="Proteomes" id="UP000278609">
    <property type="component" value="Unassembled WGS sequence"/>
</dbReference>
<evidence type="ECO:0000313" key="9">
    <source>
        <dbReference type="Proteomes" id="UP000278609"/>
    </source>
</evidence>
<comment type="caution">
    <text evidence="8">The sequence shown here is derived from an EMBL/GenBank/DDBJ whole genome shotgun (WGS) entry which is preliminary data.</text>
</comment>
<dbReference type="AlphaFoldDB" id="A0A3P1XIG6"/>
<keyword evidence="5" id="KW-0560">Oxidoreductase</keyword>
<dbReference type="RefSeq" id="WP_124752573.1">
    <property type="nucleotide sequence ID" value="NZ_RQYS01000074.1"/>
</dbReference>
<evidence type="ECO:0000259" key="6">
    <source>
        <dbReference type="Pfam" id="PF00881"/>
    </source>
</evidence>
<organism evidence="8 9">
    <name type="scientific">Tannerella forsythia</name>
    <name type="common">Bacteroides forsythus</name>
    <dbReference type="NCBI Taxonomy" id="28112"/>
    <lineage>
        <taxon>Bacteria</taxon>
        <taxon>Pseudomonadati</taxon>
        <taxon>Bacteroidota</taxon>
        <taxon>Bacteroidia</taxon>
        <taxon>Bacteroidales</taxon>
        <taxon>Tannerellaceae</taxon>
        <taxon>Tannerella</taxon>
    </lineage>
</organism>
<dbReference type="EMBL" id="RQYS01000074">
    <property type="protein sequence ID" value="RRD57780.1"/>
    <property type="molecule type" value="Genomic_DNA"/>
</dbReference>
<proteinExistence type="inferred from homology"/>
<dbReference type="Pfam" id="PF00881">
    <property type="entry name" value="Nitroreductase"/>
    <property type="match status" value="1"/>
</dbReference>
<accession>A0A3P1XIG6</accession>
<dbReference type="OrthoDB" id="9809288at2"/>